<accession>A0A3Z6QQ55</accession>
<feature type="domain" description="DUF4158" evidence="1">
    <location>
        <begin position="8"/>
        <end position="139"/>
    </location>
</feature>
<evidence type="ECO:0000313" key="3">
    <source>
        <dbReference type="EMBL" id="EBY8645236.1"/>
    </source>
</evidence>
<organism evidence="2">
    <name type="scientific">Salmonella enterica subsp. enterica serovar Java</name>
    <dbReference type="NCBI Taxonomy" id="224729"/>
    <lineage>
        <taxon>Bacteria</taxon>
        <taxon>Pseudomonadati</taxon>
        <taxon>Pseudomonadota</taxon>
        <taxon>Gammaproteobacteria</taxon>
        <taxon>Enterobacterales</taxon>
        <taxon>Enterobacteriaceae</taxon>
        <taxon>Salmonella</taxon>
    </lineage>
</organism>
<dbReference type="Pfam" id="PF13700">
    <property type="entry name" value="DUF4158"/>
    <property type="match status" value="1"/>
</dbReference>
<dbReference type="EMBL" id="AAAGSE010000037">
    <property type="protein sequence ID" value="EAC0789103.1"/>
    <property type="molecule type" value="Genomic_DNA"/>
</dbReference>
<dbReference type="Proteomes" id="UP000839631">
    <property type="component" value="Unassembled WGS sequence"/>
</dbReference>
<dbReference type="EMBL" id="AAHPHN010000095">
    <property type="protein sequence ID" value="EBY8645236.1"/>
    <property type="molecule type" value="Genomic_DNA"/>
</dbReference>
<dbReference type="EMBL" id="AAKVUB010000052">
    <property type="protein sequence ID" value="ECW2471277.1"/>
    <property type="molecule type" value="Genomic_DNA"/>
</dbReference>
<dbReference type="InterPro" id="IPR025296">
    <property type="entry name" value="DUF4158"/>
</dbReference>
<dbReference type="Proteomes" id="UP000839733">
    <property type="component" value="Unassembled WGS sequence"/>
</dbReference>
<name>A0A3Z6QQ55_SALEB</name>
<reference evidence="2" key="1">
    <citation type="submission" date="2018-09" db="EMBL/GenBank/DDBJ databases">
        <authorList>
            <person name="Ashton P.M."/>
            <person name="Dallman T."/>
            <person name="Nair S."/>
            <person name="De Pinna E."/>
            <person name="Peters T."/>
            <person name="Grant K."/>
        </authorList>
    </citation>
    <scope>NUCLEOTIDE SEQUENCE [LARGE SCALE GENOMIC DNA]</scope>
    <source>
        <strain evidence="3">140692</strain>
        <strain evidence="4">367309</strain>
        <strain evidence="2">412099</strain>
    </source>
</reference>
<gene>
    <name evidence="2" type="ORF">D6K54_20610</name>
    <name evidence="3" type="ORF">D6S17_27670</name>
    <name evidence="4" type="ORF">EZX71_25690</name>
</gene>
<dbReference type="AlphaFoldDB" id="A0A3Z6QQ55"/>
<protein>
    <submittedName>
        <fullName evidence="2">DUF4158 domain-containing protein</fullName>
    </submittedName>
</protein>
<evidence type="ECO:0000259" key="1">
    <source>
        <dbReference type="Pfam" id="PF13700"/>
    </source>
</evidence>
<comment type="caution">
    <text evidence="2">The sequence shown here is derived from an EMBL/GenBank/DDBJ whole genome shotgun (WGS) entry which is preliminary data.</text>
</comment>
<proteinExistence type="predicted"/>
<evidence type="ECO:0000313" key="2">
    <source>
        <dbReference type="EMBL" id="EAC0789103.1"/>
    </source>
</evidence>
<sequence length="140" mass="16472">MKRIWDIDELAEHWSLRFEENRLLKTKPARNHLPFAVQIKFYQNTGRFPSTINEIPETPLHYLADQLEAEVSGIQDYEWSGRTGARHRREILNFQGIRRVSATDKHAFSDWLINTFYPHGSDPADATEAAFGWFQQRKVE</sequence>
<evidence type="ECO:0000313" key="4">
    <source>
        <dbReference type="EMBL" id="ECW2471277.1"/>
    </source>
</evidence>